<evidence type="ECO:0000313" key="3">
    <source>
        <dbReference type="EMBL" id="MCH6265301.1"/>
    </source>
</evidence>
<dbReference type="EMBL" id="JAGYPE020000008">
    <property type="protein sequence ID" value="MCH6265301.1"/>
    <property type="molecule type" value="Genomic_DNA"/>
</dbReference>
<keyword evidence="4" id="KW-1185">Reference proteome</keyword>
<reference evidence="2" key="1">
    <citation type="submission" date="2021-05" db="EMBL/GenBank/DDBJ databases">
        <title>Novel Bacillus species.</title>
        <authorList>
            <person name="Liu G."/>
        </authorList>
    </citation>
    <scope>NUCLEOTIDE SEQUENCE</scope>
    <source>
        <strain evidence="2 4">FJAT-50051</strain>
    </source>
</reference>
<dbReference type="AlphaFoldDB" id="A0A942SW28"/>
<proteinExistence type="predicted"/>
<dbReference type="Proteomes" id="UP000677265">
    <property type="component" value="Unassembled WGS sequence"/>
</dbReference>
<evidence type="ECO:0000313" key="4">
    <source>
        <dbReference type="Proteomes" id="UP000677265"/>
    </source>
</evidence>
<dbReference type="EMBL" id="JAGYPE010000001">
    <property type="protein sequence ID" value="MBS4181229.1"/>
    <property type="molecule type" value="Genomic_DNA"/>
</dbReference>
<protein>
    <submittedName>
        <fullName evidence="2">NERD domain-containing protein</fullName>
    </submittedName>
</protein>
<comment type="caution">
    <text evidence="2">The sequence shown here is derived from an EMBL/GenBank/DDBJ whole genome shotgun (WGS) entry which is preliminary data.</text>
</comment>
<dbReference type="RefSeq" id="WP_213141094.1">
    <property type="nucleotide sequence ID" value="NZ_JAGYPE020000008.1"/>
</dbReference>
<evidence type="ECO:0000313" key="2">
    <source>
        <dbReference type="EMBL" id="MBS4181229.1"/>
    </source>
</evidence>
<sequence length="304" mass="35531">MPTPKKSRRETEELLMLRALNPRINLSDKDGRKYYTLEKGYQGEVMFDAITQELKNNCIVLNGLLFKLKEKHFQIDTVIIFQKTIYLIDVKNFEGDYIYKSDPDRFCKNDTEIDDPILQLLKAESKLRQLLEEYRFNLPVESYVVHISPTFTLYNAPQNNHVILPTQINRFIRKLENIPSNLNGGHERLADLLISLDQGDYPNPPKPTYSYDGLKKGPYCSKCNSFSVSVGERKMVCNTCGCEERMESVVLRCVWELVLLFPERRITVNLVYEWCGDRVSKKLIHRVLVENYKACGKKKYTYYV</sequence>
<accession>A0A942SW28</accession>
<dbReference type="Pfam" id="PF08378">
    <property type="entry name" value="NERD"/>
    <property type="match status" value="1"/>
</dbReference>
<name>A0A942SW28_9BACI</name>
<dbReference type="PROSITE" id="PS50965">
    <property type="entry name" value="NERD"/>
    <property type="match status" value="1"/>
</dbReference>
<organism evidence="2">
    <name type="scientific">Neobacillus citreus</name>
    <dbReference type="NCBI Taxonomy" id="2833578"/>
    <lineage>
        <taxon>Bacteria</taxon>
        <taxon>Bacillati</taxon>
        <taxon>Bacillota</taxon>
        <taxon>Bacilli</taxon>
        <taxon>Bacillales</taxon>
        <taxon>Bacillaceae</taxon>
        <taxon>Neobacillus</taxon>
    </lineage>
</organism>
<gene>
    <name evidence="3" type="ORF">KHB02_007130</name>
    <name evidence="2" type="ORF">KHB02_07420</name>
</gene>
<dbReference type="InterPro" id="IPR011528">
    <property type="entry name" value="NERD"/>
</dbReference>
<feature type="domain" description="NERD" evidence="1">
    <location>
        <begin position="39"/>
        <end position="150"/>
    </location>
</feature>
<evidence type="ECO:0000259" key="1">
    <source>
        <dbReference type="PROSITE" id="PS50965"/>
    </source>
</evidence>